<evidence type="ECO:0000256" key="1">
    <source>
        <dbReference type="ARBA" id="ARBA00000900"/>
    </source>
</evidence>
<evidence type="ECO:0000256" key="5">
    <source>
        <dbReference type="ARBA" id="ARBA00022771"/>
    </source>
</evidence>
<feature type="region of interest" description="Disordered" evidence="9">
    <location>
        <begin position="83"/>
        <end position="145"/>
    </location>
</feature>
<organism evidence="11 12">
    <name type="scientific">Fraxinus pennsylvanica</name>
    <dbReference type="NCBI Taxonomy" id="56036"/>
    <lineage>
        <taxon>Eukaryota</taxon>
        <taxon>Viridiplantae</taxon>
        <taxon>Streptophyta</taxon>
        <taxon>Embryophyta</taxon>
        <taxon>Tracheophyta</taxon>
        <taxon>Spermatophyta</taxon>
        <taxon>Magnoliopsida</taxon>
        <taxon>eudicotyledons</taxon>
        <taxon>Gunneridae</taxon>
        <taxon>Pentapetalae</taxon>
        <taxon>asterids</taxon>
        <taxon>lamiids</taxon>
        <taxon>Lamiales</taxon>
        <taxon>Oleaceae</taxon>
        <taxon>Oleeae</taxon>
        <taxon>Fraxinus</taxon>
    </lineage>
</organism>
<reference evidence="11" key="1">
    <citation type="submission" date="2023-05" db="EMBL/GenBank/DDBJ databases">
        <authorList>
            <person name="Huff M."/>
        </authorList>
    </citation>
    <scope>NUCLEOTIDE SEQUENCE</scope>
</reference>
<dbReference type="GO" id="GO:0008270">
    <property type="term" value="F:zinc ion binding"/>
    <property type="evidence" value="ECO:0007669"/>
    <property type="project" value="UniProtKB-KW"/>
</dbReference>
<dbReference type="AlphaFoldDB" id="A0AAD2EBU8"/>
<protein>
    <recommendedName>
        <fullName evidence="2">RING-type E3 ubiquitin transferase</fullName>
        <ecNumber evidence="2">2.3.2.27</ecNumber>
    </recommendedName>
</protein>
<dbReference type="SUPFAM" id="SSF57850">
    <property type="entry name" value="RING/U-box"/>
    <property type="match status" value="1"/>
</dbReference>
<accession>A0AAD2EBU8</accession>
<feature type="domain" description="RING-type" evidence="10">
    <location>
        <begin position="433"/>
        <end position="475"/>
    </location>
</feature>
<dbReference type="SMART" id="SM00184">
    <property type="entry name" value="RING"/>
    <property type="match status" value="1"/>
</dbReference>
<evidence type="ECO:0000256" key="8">
    <source>
        <dbReference type="PROSITE-ProRule" id="PRU00175"/>
    </source>
</evidence>
<dbReference type="PANTHER" id="PTHR22937">
    <property type="entry name" value="E3 UBIQUITIN-PROTEIN LIGASE RNF165"/>
    <property type="match status" value="1"/>
</dbReference>
<gene>
    <name evidence="11" type="ORF">FPE_LOCUS31119</name>
</gene>
<evidence type="ECO:0000256" key="7">
    <source>
        <dbReference type="ARBA" id="ARBA00022833"/>
    </source>
</evidence>
<dbReference type="EC" id="2.3.2.27" evidence="2"/>
<dbReference type="EMBL" id="OU503055">
    <property type="protein sequence ID" value="CAI9783598.1"/>
    <property type="molecule type" value="Genomic_DNA"/>
</dbReference>
<sequence>MDMYLELSSRVNITIHGCKLGDQNAQFCNRIGCSGRIKYSQNTKIGILDKAKCAKPSLENGKEITRNTSRTCSMMTSAKKSYIDPKSSRVGFDSSESSTSSKSEIGSSSVSSNIRSQKVFHRKSGSIKQNTLPASSVPSVPKISGLGACNSGNRSRCSLRNLKCNSISDDVRRSCSSSESQSSRKDEMKKRSSEGESSSSCGWKKTNTALSFNGRDSRSTNGISISDSRHGSWTPQEDVSGAASVRTQRPTNRNSRARLSNQHSGNISRFYQPETPINVDDHGSSSGQSSYSLSSNSGDNLSSLMTSTSMGFDTTGLVNDALQLHNMDGVAEILLALERIGQDEPLTREQVLAFETSLIISGLNLYDQHHDMRLDIDNMSYEELLALEECMGTVSTAVSQEELSKCLVRSIYHGGLSDEKVKGSSKDVDDIKCSICQEEYVLGDETEKLVECQHQYHVTCIHQWLQLKNWCPICKASAVPS</sequence>
<feature type="compositionally biased region" description="Basic and acidic residues" evidence="9">
    <location>
        <begin position="182"/>
        <end position="194"/>
    </location>
</feature>
<feature type="compositionally biased region" description="Low complexity" evidence="9">
    <location>
        <begin position="94"/>
        <end position="116"/>
    </location>
</feature>
<evidence type="ECO:0000313" key="11">
    <source>
        <dbReference type="EMBL" id="CAI9783598.1"/>
    </source>
</evidence>
<keyword evidence="4" id="KW-0479">Metal-binding</keyword>
<evidence type="ECO:0000259" key="10">
    <source>
        <dbReference type="PROSITE" id="PS50089"/>
    </source>
</evidence>
<proteinExistence type="predicted"/>
<keyword evidence="7" id="KW-0862">Zinc</keyword>
<dbReference type="Proteomes" id="UP000834106">
    <property type="component" value="Chromosome 20"/>
</dbReference>
<keyword evidence="6" id="KW-0833">Ubl conjugation pathway</keyword>
<evidence type="ECO:0000256" key="3">
    <source>
        <dbReference type="ARBA" id="ARBA00022679"/>
    </source>
</evidence>
<feature type="compositionally biased region" description="Polar residues" evidence="9">
    <location>
        <begin position="245"/>
        <end position="269"/>
    </location>
</feature>
<comment type="catalytic activity">
    <reaction evidence="1">
        <text>S-ubiquitinyl-[E2 ubiquitin-conjugating enzyme]-L-cysteine + [acceptor protein]-L-lysine = [E2 ubiquitin-conjugating enzyme]-L-cysteine + N(6)-ubiquitinyl-[acceptor protein]-L-lysine.</text>
        <dbReference type="EC" id="2.3.2.27"/>
    </reaction>
</comment>
<feature type="compositionally biased region" description="Polar residues" evidence="9">
    <location>
        <begin position="219"/>
        <end position="237"/>
    </location>
</feature>
<evidence type="ECO:0000256" key="6">
    <source>
        <dbReference type="ARBA" id="ARBA00022786"/>
    </source>
</evidence>
<name>A0AAD2EBU8_9LAMI</name>
<dbReference type="PANTHER" id="PTHR22937:SF136">
    <property type="entry name" value="RING-TYPE E3 UBIQUITIN TRANSFERASE"/>
    <property type="match status" value="1"/>
</dbReference>
<evidence type="ECO:0000256" key="4">
    <source>
        <dbReference type="ARBA" id="ARBA00022723"/>
    </source>
</evidence>
<dbReference type="InterPro" id="IPR045191">
    <property type="entry name" value="MBR1/2-like"/>
</dbReference>
<keyword evidence="5 8" id="KW-0863">Zinc-finger</keyword>
<evidence type="ECO:0000256" key="2">
    <source>
        <dbReference type="ARBA" id="ARBA00012483"/>
    </source>
</evidence>
<dbReference type="PROSITE" id="PS50089">
    <property type="entry name" value="ZF_RING_2"/>
    <property type="match status" value="1"/>
</dbReference>
<keyword evidence="12" id="KW-1185">Reference proteome</keyword>
<feature type="compositionally biased region" description="Polar residues" evidence="9">
    <location>
        <begin position="126"/>
        <end position="138"/>
    </location>
</feature>
<dbReference type="Gene3D" id="3.30.40.10">
    <property type="entry name" value="Zinc/RING finger domain, C3HC4 (zinc finger)"/>
    <property type="match status" value="1"/>
</dbReference>
<feature type="compositionally biased region" description="Low complexity" evidence="9">
    <location>
        <begin position="284"/>
        <end position="298"/>
    </location>
</feature>
<dbReference type="InterPro" id="IPR001841">
    <property type="entry name" value="Znf_RING"/>
</dbReference>
<dbReference type="Pfam" id="PF13639">
    <property type="entry name" value="zf-RING_2"/>
    <property type="match status" value="1"/>
</dbReference>
<keyword evidence="3" id="KW-0808">Transferase</keyword>
<feature type="region of interest" description="Disordered" evidence="9">
    <location>
        <begin position="170"/>
        <end position="298"/>
    </location>
</feature>
<dbReference type="GO" id="GO:0061630">
    <property type="term" value="F:ubiquitin protein ligase activity"/>
    <property type="evidence" value="ECO:0007669"/>
    <property type="project" value="UniProtKB-EC"/>
</dbReference>
<evidence type="ECO:0000256" key="9">
    <source>
        <dbReference type="SAM" id="MobiDB-lite"/>
    </source>
</evidence>
<evidence type="ECO:0000313" key="12">
    <source>
        <dbReference type="Proteomes" id="UP000834106"/>
    </source>
</evidence>
<dbReference type="InterPro" id="IPR013083">
    <property type="entry name" value="Znf_RING/FYVE/PHD"/>
</dbReference>